<dbReference type="InterPro" id="IPR050476">
    <property type="entry name" value="Insect_CytP450_Detox"/>
</dbReference>
<dbReference type="AlphaFoldDB" id="A0A7R9KTS2"/>
<evidence type="ECO:0008006" key="18">
    <source>
        <dbReference type="Google" id="ProtNLM"/>
    </source>
</evidence>
<dbReference type="InterPro" id="IPR002403">
    <property type="entry name" value="Cyt_P450_E_grp-IV"/>
</dbReference>
<dbReference type="GO" id="GO:0004497">
    <property type="term" value="F:monooxygenase activity"/>
    <property type="evidence" value="ECO:0007669"/>
    <property type="project" value="UniProtKB-KW"/>
</dbReference>
<evidence type="ECO:0000256" key="12">
    <source>
        <dbReference type="ARBA" id="ARBA00023033"/>
    </source>
</evidence>
<keyword evidence="12 15" id="KW-0503">Monooxygenase</keyword>
<evidence type="ECO:0000256" key="8">
    <source>
        <dbReference type="ARBA" id="ARBA00022824"/>
    </source>
</evidence>
<dbReference type="PANTHER" id="PTHR24292">
    <property type="entry name" value="CYTOCHROME P450"/>
    <property type="match status" value="1"/>
</dbReference>
<evidence type="ECO:0000256" key="4">
    <source>
        <dbReference type="ARBA" id="ARBA00004406"/>
    </source>
</evidence>
<dbReference type="Pfam" id="PF00067">
    <property type="entry name" value="p450"/>
    <property type="match status" value="1"/>
</dbReference>
<dbReference type="SUPFAM" id="SSF48264">
    <property type="entry name" value="Cytochrome P450"/>
    <property type="match status" value="1"/>
</dbReference>
<reference evidence="16" key="1">
    <citation type="submission" date="2020-11" db="EMBL/GenBank/DDBJ databases">
        <authorList>
            <person name="Tran Van P."/>
        </authorList>
    </citation>
    <scope>NUCLEOTIDE SEQUENCE</scope>
</reference>
<keyword evidence="9" id="KW-0492">Microsome</keyword>
<keyword evidence="8" id="KW-0256">Endoplasmic reticulum</keyword>
<dbReference type="GO" id="GO:0016705">
    <property type="term" value="F:oxidoreductase activity, acting on paired donors, with incorporation or reduction of molecular oxygen"/>
    <property type="evidence" value="ECO:0007669"/>
    <property type="project" value="InterPro"/>
</dbReference>
<comment type="function">
    <text evidence="2">May be involved in the metabolism of insect hormones and in the breakdown of synthetic insecticides.</text>
</comment>
<comment type="subcellular location">
    <subcellularLocation>
        <location evidence="4">Endoplasmic reticulum membrane</location>
        <topology evidence="4">Peripheral membrane protein</topology>
    </subcellularLocation>
    <subcellularLocation>
        <location evidence="3">Microsome membrane</location>
        <topology evidence="3">Peripheral membrane protein</topology>
    </subcellularLocation>
</comment>
<dbReference type="EMBL" id="OC861182">
    <property type="protein sequence ID" value="CAD7629231.1"/>
    <property type="molecule type" value="Genomic_DNA"/>
</dbReference>
<evidence type="ECO:0000256" key="11">
    <source>
        <dbReference type="ARBA" id="ARBA00023004"/>
    </source>
</evidence>
<evidence type="ECO:0000256" key="14">
    <source>
        <dbReference type="PIRSR" id="PIRSR602403-1"/>
    </source>
</evidence>
<dbReference type="CDD" id="cd11056">
    <property type="entry name" value="CYP6-like"/>
    <property type="match status" value="1"/>
</dbReference>
<dbReference type="EMBL" id="CAJPIZ010006607">
    <property type="protein sequence ID" value="CAG2109661.1"/>
    <property type="molecule type" value="Genomic_DNA"/>
</dbReference>
<comment type="cofactor">
    <cofactor evidence="1 14">
        <name>heme</name>
        <dbReference type="ChEBI" id="CHEBI:30413"/>
    </cofactor>
</comment>
<dbReference type="InterPro" id="IPR017972">
    <property type="entry name" value="Cyt_P450_CS"/>
</dbReference>
<evidence type="ECO:0000256" key="15">
    <source>
        <dbReference type="RuleBase" id="RU000461"/>
    </source>
</evidence>
<dbReference type="PANTHER" id="PTHR24292:SF54">
    <property type="entry name" value="CYP9F3-RELATED"/>
    <property type="match status" value="1"/>
</dbReference>
<evidence type="ECO:0000256" key="3">
    <source>
        <dbReference type="ARBA" id="ARBA00004174"/>
    </source>
</evidence>
<evidence type="ECO:0000256" key="6">
    <source>
        <dbReference type="ARBA" id="ARBA00022617"/>
    </source>
</evidence>
<comment type="similarity">
    <text evidence="5 15">Belongs to the cytochrome P450 family.</text>
</comment>
<proteinExistence type="inferred from homology"/>
<keyword evidence="6 14" id="KW-0349">Heme</keyword>
<dbReference type="InterPro" id="IPR036396">
    <property type="entry name" value="Cyt_P450_sf"/>
</dbReference>
<dbReference type="PRINTS" id="PR00385">
    <property type="entry name" value="P450"/>
</dbReference>
<organism evidence="16">
    <name type="scientific">Medioppia subpectinata</name>
    <dbReference type="NCBI Taxonomy" id="1979941"/>
    <lineage>
        <taxon>Eukaryota</taxon>
        <taxon>Metazoa</taxon>
        <taxon>Ecdysozoa</taxon>
        <taxon>Arthropoda</taxon>
        <taxon>Chelicerata</taxon>
        <taxon>Arachnida</taxon>
        <taxon>Acari</taxon>
        <taxon>Acariformes</taxon>
        <taxon>Sarcoptiformes</taxon>
        <taxon>Oribatida</taxon>
        <taxon>Brachypylina</taxon>
        <taxon>Oppioidea</taxon>
        <taxon>Oppiidae</taxon>
        <taxon>Medioppia</taxon>
    </lineage>
</organism>
<dbReference type="OrthoDB" id="1470350at2759"/>
<dbReference type="GO" id="GO:0005789">
    <property type="term" value="C:endoplasmic reticulum membrane"/>
    <property type="evidence" value="ECO:0007669"/>
    <property type="project" value="UniProtKB-SubCell"/>
</dbReference>
<dbReference type="Proteomes" id="UP000759131">
    <property type="component" value="Unassembled WGS sequence"/>
</dbReference>
<dbReference type="GO" id="GO:0005506">
    <property type="term" value="F:iron ion binding"/>
    <property type="evidence" value="ECO:0007669"/>
    <property type="project" value="InterPro"/>
</dbReference>
<keyword evidence="17" id="KW-1185">Reference proteome</keyword>
<evidence type="ECO:0000256" key="5">
    <source>
        <dbReference type="ARBA" id="ARBA00010617"/>
    </source>
</evidence>
<dbReference type="PROSITE" id="PS00086">
    <property type="entry name" value="CYTOCHROME_P450"/>
    <property type="match status" value="1"/>
</dbReference>
<evidence type="ECO:0000256" key="7">
    <source>
        <dbReference type="ARBA" id="ARBA00022723"/>
    </source>
</evidence>
<evidence type="ECO:0000256" key="13">
    <source>
        <dbReference type="ARBA" id="ARBA00023136"/>
    </source>
</evidence>
<evidence type="ECO:0000256" key="2">
    <source>
        <dbReference type="ARBA" id="ARBA00003690"/>
    </source>
</evidence>
<name>A0A7R9KTS2_9ACAR</name>
<keyword evidence="7 14" id="KW-0479">Metal-binding</keyword>
<keyword evidence="13" id="KW-0472">Membrane</keyword>
<sequence>MKFPYLTVLTRMPFGPNSTAIHLPNISIAAFDIQYGDPLVFKTDLKASMNLSSYTALITYPPALLTNTSNRPKVFTVSVTKRCKSCSLVTSANTCSTAETPVGDTSAHCLATSATLSPLRPVTTTLAPDLANSTAVAAPMPELEPVTSATLPLKSNFRDIFKWYRILNYWSDNHISGPKPLPYFGNSLSLILRPKPLVELEWYNTYGPVYGKYNCGKPELSVADPALIKQILVKDFHKFHNRGVTRVDEGMNTNLFSSRDEHWKRIRAIASPTFTSHKLKDMYPVVNECCRHFLAALDRDVSTGRTEVELKVLMAAYTIDVMGSCVFSAHTDSYTDPNNPFTTKTNWILKNFSNLSADILTNILPTFLTKWLATNSLSNMMFFMHLSGRLVSERKHAVQKPHDLLQYFIDMKREDNNTTGADSAATDAMIGHHLTADVDELMAEKRALSGVVAKKLTEEEVIAQSVLFFFGGVESTASTLSFCTYELALNPDIQDALVAETSEAFNENTGDIDYETVSRLPLLDAVISETLRKYPPGVNPKREAAEDVMLTKGTDGSVFMIKKGMNIDIPVYAIHHSPDNYPDPEAFKPDRFLPQNRHHIKPYTYLPFGAGPRNCIGMRFGLLEIKLAMVKLLRQFRFYGLPTTDAPVVFTTGRVFLHSDRLRVGVAKR</sequence>
<dbReference type="PRINTS" id="PR00465">
    <property type="entry name" value="EP450IV"/>
</dbReference>
<evidence type="ECO:0000313" key="16">
    <source>
        <dbReference type="EMBL" id="CAD7629231.1"/>
    </source>
</evidence>
<dbReference type="Gene3D" id="1.10.630.10">
    <property type="entry name" value="Cytochrome P450"/>
    <property type="match status" value="1"/>
</dbReference>
<dbReference type="GO" id="GO:0020037">
    <property type="term" value="F:heme binding"/>
    <property type="evidence" value="ECO:0007669"/>
    <property type="project" value="InterPro"/>
</dbReference>
<feature type="binding site" description="axial binding residue" evidence="14">
    <location>
        <position position="615"/>
    </location>
    <ligand>
        <name>heme</name>
        <dbReference type="ChEBI" id="CHEBI:30413"/>
    </ligand>
    <ligandPart>
        <name>Fe</name>
        <dbReference type="ChEBI" id="CHEBI:18248"/>
    </ligandPart>
</feature>
<evidence type="ECO:0000256" key="10">
    <source>
        <dbReference type="ARBA" id="ARBA00023002"/>
    </source>
</evidence>
<protein>
    <recommendedName>
        <fullName evidence="18">Cytochrome P450</fullName>
    </recommendedName>
</protein>
<evidence type="ECO:0000313" key="17">
    <source>
        <dbReference type="Proteomes" id="UP000759131"/>
    </source>
</evidence>
<accession>A0A7R9KTS2</accession>
<keyword evidence="10 15" id="KW-0560">Oxidoreductase</keyword>
<evidence type="ECO:0000256" key="9">
    <source>
        <dbReference type="ARBA" id="ARBA00022848"/>
    </source>
</evidence>
<dbReference type="InterPro" id="IPR001128">
    <property type="entry name" value="Cyt_P450"/>
</dbReference>
<evidence type="ECO:0000256" key="1">
    <source>
        <dbReference type="ARBA" id="ARBA00001971"/>
    </source>
</evidence>
<gene>
    <name evidence="16" type="ORF">OSB1V03_LOCUS9648</name>
</gene>
<keyword evidence="11 14" id="KW-0408">Iron</keyword>